<protein>
    <recommendedName>
        <fullName evidence="3">DUF3306 domain-containing protein</fullName>
    </recommendedName>
</protein>
<proteinExistence type="predicted"/>
<feature type="compositionally biased region" description="Basic and acidic residues" evidence="1">
    <location>
        <begin position="149"/>
        <end position="161"/>
    </location>
</feature>
<accession>A0A382SH85</accession>
<sequence length="161" mass="17519">MADNPNTPIRRWSQRKTEARQAQTPGVSKKIEPSSETPSSDRDTPLDVSCLPSVEKLTADSDFTPFFQSGVPSALKKAALRKLWSSDPVLANVDGLNDYDEDFAKMGLGKVVQTVYQVGKGMIRPKQEPGSPDIPNSDTDAEQANDSPTTEKGDQKEGPEL</sequence>
<feature type="region of interest" description="Disordered" evidence="1">
    <location>
        <begin position="1"/>
        <end position="47"/>
    </location>
</feature>
<feature type="compositionally biased region" description="Polar residues" evidence="1">
    <location>
        <begin position="134"/>
        <end position="148"/>
    </location>
</feature>
<organism evidence="2">
    <name type="scientific">marine metagenome</name>
    <dbReference type="NCBI Taxonomy" id="408172"/>
    <lineage>
        <taxon>unclassified sequences</taxon>
        <taxon>metagenomes</taxon>
        <taxon>ecological metagenomes</taxon>
    </lineage>
</organism>
<gene>
    <name evidence="2" type="ORF">METZ01_LOCUS362118</name>
</gene>
<reference evidence="2" key="1">
    <citation type="submission" date="2018-05" db="EMBL/GenBank/DDBJ databases">
        <authorList>
            <person name="Lanie J.A."/>
            <person name="Ng W.-L."/>
            <person name="Kazmierczak K.M."/>
            <person name="Andrzejewski T.M."/>
            <person name="Davidsen T.M."/>
            <person name="Wayne K.J."/>
            <person name="Tettelin H."/>
            <person name="Glass J.I."/>
            <person name="Rusch D."/>
            <person name="Podicherti R."/>
            <person name="Tsui H.-C.T."/>
            <person name="Winkler M.E."/>
        </authorList>
    </citation>
    <scope>NUCLEOTIDE SEQUENCE</scope>
</reference>
<evidence type="ECO:0000256" key="1">
    <source>
        <dbReference type="SAM" id="MobiDB-lite"/>
    </source>
</evidence>
<evidence type="ECO:0000313" key="2">
    <source>
        <dbReference type="EMBL" id="SVD09264.1"/>
    </source>
</evidence>
<dbReference type="EMBL" id="UINC01129097">
    <property type="protein sequence ID" value="SVD09264.1"/>
    <property type="molecule type" value="Genomic_DNA"/>
</dbReference>
<feature type="non-terminal residue" evidence="2">
    <location>
        <position position="161"/>
    </location>
</feature>
<dbReference type="AlphaFoldDB" id="A0A382SH85"/>
<evidence type="ECO:0008006" key="3">
    <source>
        <dbReference type="Google" id="ProtNLM"/>
    </source>
</evidence>
<feature type="compositionally biased region" description="Basic and acidic residues" evidence="1">
    <location>
        <begin position="29"/>
        <end position="45"/>
    </location>
</feature>
<dbReference type="InterPro" id="IPR021735">
    <property type="entry name" value="DUF3306"/>
</dbReference>
<dbReference type="Pfam" id="PF11748">
    <property type="entry name" value="DUF3306"/>
    <property type="match status" value="1"/>
</dbReference>
<name>A0A382SH85_9ZZZZ</name>
<feature type="region of interest" description="Disordered" evidence="1">
    <location>
        <begin position="122"/>
        <end position="161"/>
    </location>
</feature>